<protein>
    <submittedName>
        <fullName evidence="2">Uncharacterized protein</fullName>
    </submittedName>
</protein>
<gene>
    <name evidence="2" type="ORF">CDEST_12194</name>
</gene>
<evidence type="ECO:0000313" key="2">
    <source>
        <dbReference type="EMBL" id="WQF87180.1"/>
    </source>
</evidence>
<name>A0AAX4IV73_9PEZI</name>
<feature type="region of interest" description="Disordered" evidence="1">
    <location>
        <begin position="1"/>
        <end position="25"/>
    </location>
</feature>
<evidence type="ECO:0000256" key="1">
    <source>
        <dbReference type="SAM" id="MobiDB-lite"/>
    </source>
</evidence>
<organism evidence="2 3">
    <name type="scientific">Colletotrichum destructivum</name>
    <dbReference type="NCBI Taxonomy" id="34406"/>
    <lineage>
        <taxon>Eukaryota</taxon>
        <taxon>Fungi</taxon>
        <taxon>Dikarya</taxon>
        <taxon>Ascomycota</taxon>
        <taxon>Pezizomycotina</taxon>
        <taxon>Sordariomycetes</taxon>
        <taxon>Hypocreomycetidae</taxon>
        <taxon>Glomerellales</taxon>
        <taxon>Glomerellaceae</taxon>
        <taxon>Colletotrichum</taxon>
        <taxon>Colletotrichum destructivum species complex</taxon>
    </lineage>
</organism>
<dbReference type="RefSeq" id="XP_062784401.1">
    <property type="nucleotide sequence ID" value="XM_062928350.1"/>
</dbReference>
<dbReference type="KEGG" id="cdet:87948694"/>
<dbReference type="GeneID" id="87948694"/>
<dbReference type="EMBL" id="CP137312">
    <property type="protein sequence ID" value="WQF87180.1"/>
    <property type="molecule type" value="Genomic_DNA"/>
</dbReference>
<reference evidence="3" key="1">
    <citation type="journal article" date="2023" name="bioRxiv">
        <title>Complete genome of the Medicago anthracnose fungus, Colletotrichum destructivum, reveals a mini-chromosome-like region within a core chromosome.</title>
        <authorList>
            <person name="Lapalu N."/>
            <person name="Simon A."/>
            <person name="Lu A."/>
            <person name="Plaumann P.-L."/>
            <person name="Amselem J."/>
            <person name="Pigne S."/>
            <person name="Auger A."/>
            <person name="Koch C."/>
            <person name="Dallery J.-F."/>
            <person name="O'Connell R.J."/>
        </authorList>
    </citation>
    <scope>NUCLEOTIDE SEQUENCE [LARGE SCALE GENOMIC DNA]</scope>
    <source>
        <strain evidence="3">CBS 520.97</strain>
    </source>
</reference>
<keyword evidence="3" id="KW-1185">Reference proteome</keyword>
<sequence>MSNSSLLNPHHLRVRSRSGSERFFHGRGAPRQSVVECGCHLGSIRLCANTASGLIVVLGPRGTLISA</sequence>
<accession>A0AAX4IV73</accession>
<evidence type="ECO:0000313" key="3">
    <source>
        <dbReference type="Proteomes" id="UP001322277"/>
    </source>
</evidence>
<dbReference type="Proteomes" id="UP001322277">
    <property type="component" value="Chromosome 8"/>
</dbReference>
<proteinExistence type="predicted"/>
<dbReference type="AlphaFoldDB" id="A0AAX4IV73"/>